<gene>
    <name evidence="2" type="primary">vccA</name>
    <name evidence="2" type="ORF">FEM03_07000</name>
</gene>
<evidence type="ECO:0000313" key="2">
    <source>
        <dbReference type="EMBL" id="TLD71537.1"/>
    </source>
</evidence>
<evidence type="ECO:0000256" key="1">
    <source>
        <dbReference type="SAM" id="MobiDB-lite"/>
    </source>
</evidence>
<dbReference type="NCBIfam" id="TIGR02600">
    <property type="entry name" value="Verru_Chthon_A"/>
    <property type="match status" value="1"/>
</dbReference>
<sequence length="1279" mass="137951">MIVLPMLVLVTILVVAFLSTVSTEYQSTQNQVQAADARIFADSAVNLVMSQIQDATGEPSLAWASQPGMIRSFDDEGRAVAAYKLYSSGDLRKAGAFDAEAELISEIPGNWASQEMRHLYTDLNAPAYARRGGSLVAHFPILHPSAVGSAYGSPTALVGELPPVEGCYVDGNHVVLKDGVVSGNPLPMPVQWIYVLKDGTLATMDPATSRVTGAGEVLADGTVNHLVGRVAFWTDDESSKVNINTASEGTFWDRPWTSSRSSATDGDGYELLLAKRMPAQNEFQRYPGHPAMTSLSPIFPSFAGETEVDYKARIYGMIPRVVDGGSRSGTVQMGATTALVVPDADRLYATVDEFFFSATGSPRQENNKGPHLPFVTEDLERARFFLTTVSRAPEVNLFNKPRIALWPLQANTADVDQPSAAIERNAQDRLIAFCSTLGNQTGVPKPYYFQRYNTFTTSQTMGSASSQSPTMDWTEIPRNRDLYAYLQSLTSRSVPGLGGSLLDKYPQTRDQILTQMWDFVRSQVNTFSTAGNPSYYFAPFNPSGMISGQSQVVPLSLPNGTRGFGRFPTITEAALVFYASNPDDPNEVRAVLILEPFNPTPGPPVWSANVRYTAKGLDAFNAGSVNLGFPAEVSNLVTGKDGQSNATALTGLEQATQYYSTTSGKFTNAKTLGHADEELNYTFCSAAIQIPTDKFDFSGGTLKLEIAPGSNPSAVVQTIQLVFPPVARLPKPTVQANAPTYANYDNRIARYAQPSNPNGRFGILEDGKHNLLPLILASDTVRSVEARYAGPARGDLRMFAGLPQVPSSYFEGHGLTDTPLGGAPYSQTLPTAVEAKLVHSLRIDSQTGPADTSSQNGFYNGAGGKSDPRGKLVASAAYNDPNRGDSKRHSTIPVVPRGLQGALMADGVTPGDWDNGVGSIADGPYINPADQASANKSQSSSSLYYAKGGYVNGAGVAESGASFSPNRQIASAVAFGSLPSGLDPGNPDEVKPWQTLLFCRNPAGGDAHPGFGKPLGAAATGLAPPYAMVPDHAFLDLFTMPIVEPYAISEPFSTAGKVNMNYQMVPFTYLTRSTAVRAVLKSTQIMAIPTGEGGRYKFNSKDNPPPDYRYHLNLDEREGTLAGFERRFASKDIFRSASEICDIYLTPGKSVNGGQADAEVTYDEMGDWWGDYLLTGDNVREQPYGHLYPRLTTKSNTFTVHVKAQALKQRRTAAVDEFVDGLDVITSEFRGSFVIERYLDPNADSLVKADGKTATTELDDEGMVGPYKFRIRNVTRFAP</sequence>
<accession>A0A5R8KH05</accession>
<dbReference type="EMBL" id="VAUV01000005">
    <property type="protein sequence ID" value="TLD71537.1"/>
    <property type="molecule type" value="Genomic_DNA"/>
</dbReference>
<feature type="compositionally biased region" description="Polar residues" evidence="1">
    <location>
        <begin position="845"/>
        <end position="858"/>
    </location>
</feature>
<keyword evidence="3" id="KW-1185">Reference proteome</keyword>
<comment type="caution">
    <text evidence="2">The sequence shown here is derived from an EMBL/GenBank/DDBJ whole genome shotgun (WGS) entry which is preliminary data.</text>
</comment>
<dbReference type="Proteomes" id="UP000306196">
    <property type="component" value="Unassembled WGS sequence"/>
</dbReference>
<feature type="region of interest" description="Disordered" evidence="1">
    <location>
        <begin position="845"/>
        <end position="866"/>
    </location>
</feature>
<dbReference type="OrthoDB" id="173931at2"/>
<protein>
    <submittedName>
        <fullName evidence="2">Verru_Chthon cassette protein A</fullName>
    </submittedName>
</protein>
<dbReference type="AlphaFoldDB" id="A0A5R8KH05"/>
<dbReference type="InterPro" id="IPR019840">
    <property type="entry name" value="Verru/Chthon_A"/>
</dbReference>
<evidence type="ECO:0000313" key="3">
    <source>
        <dbReference type="Proteomes" id="UP000306196"/>
    </source>
</evidence>
<reference evidence="2 3" key="1">
    <citation type="submission" date="2019-05" db="EMBL/GenBank/DDBJ databases">
        <title>Verrucobacter flavum gen. nov., sp. nov. a new member of the family Verrucomicrobiaceae.</title>
        <authorList>
            <person name="Szuroczki S."/>
            <person name="Abbaszade G."/>
            <person name="Szabo A."/>
            <person name="Felfoldi T."/>
            <person name="Schumann P."/>
            <person name="Boka K."/>
            <person name="Keki Z."/>
            <person name="Toumi M."/>
            <person name="Toth E."/>
        </authorList>
    </citation>
    <scope>NUCLEOTIDE SEQUENCE [LARGE SCALE GENOMIC DNA]</scope>
    <source>
        <strain evidence="2 3">MG-N-17</strain>
    </source>
</reference>
<organism evidence="2 3">
    <name type="scientific">Phragmitibacter flavus</name>
    <dbReference type="NCBI Taxonomy" id="2576071"/>
    <lineage>
        <taxon>Bacteria</taxon>
        <taxon>Pseudomonadati</taxon>
        <taxon>Verrucomicrobiota</taxon>
        <taxon>Verrucomicrobiia</taxon>
        <taxon>Verrucomicrobiales</taxon>
        <taxon>Verrucomicrobiaceae</taxon>
        <taxon>Phragmitibacter</taxon>
    </lineage>
</organism>
<proteinExistence type="predicted"/>
<name>A0A5R8KH05_9BACT</name>